<dbReference type="EC" id="2.7.13.3" evidence="2"/>
<dbReference type="InterPro" id="IPR003594">
    <property type="entry name" value="HATPase_dom"/>
</dbReference>
<proteinExistence type="predicted"/>
<feature type="transmembrane region" description="Helical" evidence="8">
    <location>
        <begin position="83"/>
        <end position="101"/>
    </location>
</feature>
<feature type="domain" description="Histidine kinase" evidence="9">
    <location>
        <begin position="203"/>
        <end position="408"/>
    </location>
</feature>
<evidence type="ECO:0000256" key="6">
    <source>
        <dbReference type="ARBA" id="ARBA00022840"/>
    </source>
</evidence>
<reference evidence="10 11" key="1">
    <citation type="submission" date="2017-09" db="EMBL/GenBank/DDBJ databases">
        <title>Large-scale bioinformatics analysis of Bacillus genomes uncovers conserved roles of natural products in bacterial physiology.</title>
        <authorList>
            <consortium name="Agbiome Team Llc"/>
            <person name="Bleich R.M."/>
            <person name="Grubbs K.J."/>
            <person name="Santa Maria K.C."/>
            <person name="Allen S.E."/>
            <person name="Farag S."/>
            <person name="Shank E.A."/>
            <person name="Bowers A."/>
        </authorList>
    </citation>
    <scope>NUCLEOTIDE SEQUENCE [LARGE SCALE GENOMIC DNA]</scope>
    <source>
        <strain evidence="10 11">AFS092012</strain>
    </source>
</reference>
<evidence type="ECO:0000256" key="4">
    <source>
        <dbReference type="ARBA" id="ARBA00022741"/>
    </source>
</evidence>
<dbReference type="PANTHER" id="PTHR43065">
    <property type="entry name" value="SENSOR HISTIDINE KINASE"/>
    <property type="match status" value="1"/>
</dbReference>
<accession>A0AA91V8L0</accession>
<evidence type="ECO:0000256" key="8">
    <source>
        <dbReference type="SAM" id="Phobius"/>
    </source>
</evidence>
<dbReference type="SUPFAM" id="SSF55874">
    <property type="entry name" value="ATPase domain of HSP90 chaperone/DNA topoisomerase II/histidine kinase"/>
    <property type="match status" value="1"/>
</dbReference>
<dbReference type="EMBL" id="NVOR01000144">
    <property type="protein sequence ID" value="PED80043.1"/>
    <property type="molecule type" value="Genomic_DNA"/>
</dbReference>
<dbReference type="SMART" id="SM00387">
    <property type="entry name" value="HATPase_c"/>
    <property type="match status" value="1"/>
</dbReference>
<keyword evidence="8" id="KW-1133">Transmembrane helix</keyword>
<dbReference type="PRINTS" id="PR00344">
    <property type="entry name" value="BCTRLSENSOR"/>
</dbReference>
<keyword evidence="6" id="KW-0067">ATP-binding</keyword>
<evidence type="ECO:0000259" key="9">
    <source>
        <dbReference type="PROSITE" id="PS50109"/>
    </source>
</evidence>
<keyword evidence="7" id="KW-0902">Two-component regulatory system</keyword>
<protein>
    <recommendedName>
        <fullName evidence="2">histidine kinase</fullName>
        <ecNumber evidence="2">2.7.13.3</ecNumber>
    </recommendedName>
</protein>
<comment type="caution">
    <text evidence="10">The sequence shown here is derived from an EMBL/GenBank/DDBJ whole genome shotgun (WGS) entry which is preliminary data.</text>
</comment>
<name>A0AA91V8L0_9BACI</name>
<dbReference type="PROSITE" id="PS50109">
    <property type="entry name" value="HIS_KIN"/>
    <property type="match status" value="1"/>
</dbReference>
<feature type="transmembrane region" description="Helical" evidence="8">
    <location>
        <begin position="154"/>
        <end position="174"/>
    </location>
</feature>
<evidence type="ECO:0000313" key="11">
    <source>
        <dbReference type="Proteomes" id="UP000221020"/>
    </source>
</evidence>
<dbReference type="Proteomes" id="UP000221020">
    <property type="component" value="Unassembled WGS sequence"/>
</dbReference>
<organism evidence="10 11">
    <name type="scientific">Bacillus pseudomycoides</name>
    <dbReference type="NCBI Taxonomy" id="64104"/>
    <lineage>
        <taxon>Bacteria</taxon>
        <taxon>Bacillati</taxon>
        <taxon>Bacillota</taxon>
        <taxon>Bacilli</taxon>
        <taxon>Bacillales</taxon>
        <taxon>Bacillaceae</taxon>
        <taxon>Bacillus</taxon>
        <taxon>Bacillus cereus group</taxon>
    </lineage>
</organism>
<evidence type="ECO:0000313" key="10">
    <source>
        <dbReference type="EMBL" id="PED80043.1"/>
    </source>
</evidence>
<dbReference type="Gene3D" id="3.30.565.10">
    <property type="entry name" value="Histidine kinase-like ATPase, C-terminal domain"/>
    <property type="match status" value="1"/>
</dbReference>
<gene>
    <name evidence="10" type="ORF">CON65_24905</name>
</gene>
<dbReference type="Gene3D" id="1.10.287.130">
    <property type="match status" value="1"/>
</dbReference>
<keyword evidence="4" id="KW-0547">Nucleotide-binding</keyword>
<evidence type="ECO:0000256" key="7">
    <source>
        <dbReference type="ARBA" id="ARBA00023012"/>
    </source>
</evidence>
<dbReference type="InterPro" id="IPR048436">
    <property type="entry name" value="MASE12"/>
</dbReference>
<feature type="transmembrane region" description="Helical" evidence="8">
    <location>
        <begin position="53"/>
        <end position="71"/>
    </location>
</feature>
<comment type="catalytic activity">
    <reaction evidence="1">
        <text>ATP + protein L-histidine = ADP + protein N-phospho-L-histidine.</text>
        <dbReference type="EC" id="2.7.13.3"/>
    </reaction>
</comment>
<dbReference type="GO" id="GO:0000160">
    <property type="term" value="P:phosphorelay signal transduction system"/>
    <property type="evidence" value="ECO:0007669"/>
    <property type="project" value="UniProtKB-KW"/>
</dbReference>
<dbReference type="InterPro" id="IPR005467">
    <property type="entry name" value="His_kinase_dom"/>
</dbReference>
<dbReference type="PANTHER" id="PTHR43065:SF34">
    <property type="entry name" value="SPORULATION KINASE A"/>
    <property type="match status" value="1"/>
</dbReference>
<dbReference type="GO" id="GO:0005524">
    <property type="term" value="F:ATP binding"/>
    <property type="evidence" value="ECO:0007669"/>
    <property type="project" value="UniProtKB-KW"/>
</dbReference>
<keyword evidence="3" id="KW-0808">Transferase</keyword>
<evidence type="ECO:0000256" key="3">
    <source>
        <dbReference type="ARBA" id="ARBA00022679"/>
    </source>
</evidence>
<dbReference type="Pfam" id="PF02518">
    <property type="entry name" value="HATPase_c"/>
    <property type="match status" value="1"/>
</dbReference>
<dbReference type="GO" id="GO:0004673">
    <property type="term" value="F:protein histidine kinase activity"/>
    <property type="evidence" value="ECO:0007669"/>
    <property type="project" value="UniProtKB-EC"/>
</dbReference>
<evidence type="ECO:0000256" key="5">
    <source>
        <dbReference type="ARBA" id="ARBA00022777"/>
    </source>
</evidence>
<keyword evidence="8" id="KW-0812">Transmembrane</keyword>
<evidence type="ECO:0000256" key="2">
    <source>
        <dbReference type="ARBA" id="ARBA00012438"/>
    </source>
</evidence>
<dbReference type="Pfam" id="PF20971">
    <property type="entry name" value="MASE12"/>
    <property type="match status" value="1"/>
</dbReference>
<sequence>MSSIYTLTKEEVRTLNLFLSLFFVACFVYDIACYYVMPKLEGASGIPILERGLGVWSYICMMILVFVSIYVMKRKNPYTVKYIIFIGYSILDFIHNFIIYYETGLEFDGGNIVEGFFFLFAPIFVNKRYFWFVAGGTILKYVLMGIVVKSLIVLIPIILCSLFSIISWIILLRFQSYIRTIEMMHQEWKQKEKVAIVGRMATVIGDKIRKPLIVLRKLVQNQQEKYPEDENKVYSEIMMKEIERIDIIANDLMILGNSREKEYQNHDIRDIISYVQVVIGELAKQSGVNVYADYGENIPLIKCDEKRLKQVFVNLIKNAIEAMPSGGTITIQVTFQDVMIIRITDEGCGIQKDKILRLSEAFYTTKEDGTGLGLMVTYKIIEEHQGTIQFKSEVGVGTTVEIVLPIRG</sequence>
<dbReference type="InterPro" id="IPR004358">
    <property type="entry name" value="Sig_transdc_His_kin-like_C"/>
</dbReference>
<feature type="transmembrane region" description="Helical" evidence="8">
    <location>
        <begin position="12"/>
        <end position="37"/>
    </location>
</feature>
<dbReference type="InterPro" id="IPR036890">
    <property type="entry name" value="HATPase_C_sf"/>
</dbReference>
<keyword evidence="5 10" id="KW-0418">Kinase</keyword>
<evidence type="ECO:0000256" key="1">
    <source>
        <dbReference type="ARBA" id="ARBA00000085"/>
    </source>
</evidence>
<dbReference type="RefSeq" id="WP_097899411.1">
    <property type="nucleotide sequence ID" value="NZ_NVOR01000144.1"/>
</dbReference>
<keyword evidence="8" id="KW-0472">Membrane</keyword>
<dbReference type="AlphaFoldDB" id="A0AA91V8L0"/>